<gene>
    <name evidence="2" type="ORF">QYE76_050374</name>
</gene>
<feature type="region of interest" description="Disordered" evidence="1">
    <location>
        <begin position="296"/>
        <end position="324"/>
    </location>
</feature>
<feature type="compositionally biased region" description="Low complexity" evidence="1">
    <location>
        <begin position="300"/>
        <end position="312"/>
    </location>
</feature>
<feature type="region of interest" description="Disordered" evidence="1">
    <location>
        <begin position="77"/>
        <end position="117"/>
    </location>
</feature>
<feature type="compositionally biased region" description="Low complexity" evidence="1">
    <location>
        <begin position="452"/>
        <end position="466"/>
    </location>
</feature>
<dbReference type="PANTHER" id="PTHR33086">
    <property type="entry name" value="OS05G0468200 PROTEIN-RELATED"/>
    <property type="match status" value="1"/>
</dbReference>
<feature type="compositionally biased region" description="Low complexity" evidence="1">
    <location>
        <begin position="99"/>
        <end position="116"/>
    </location>
</feature>
<sequence>MSRPAPLVLSRYVRADRDVSLGSDAPKPEQPASRSLGCVSRRAIAVGRSKDADNALKNLCLETHLAVTTQCLPETLKTKRRTDERQKIREAHLRRQAQPTSIPSSSSDSSDSEPPSVTLRNLYRELDDRGSRVIEYLTLDPCVFGGDLLRRRLTLVPGAAVWGQVEEMQAVQSEIAVLKKQGEELQKQCVETTTTLKSINETLKQLSSWVPQVDGSLKSIQATVDSVGARVTALEADRAGAEELRTPAVETDDLENGKSSNALRISVPANNIATRRGFPHTQVNFNLGVQSGNASELEESGYPSSRGGSYRARPPKTEFPKFDGENPKWWKKQLVDDRAVAQVVRLCPVSDSVEADAMPYEIEVLLKEHEECFATPKGLPPSRAFDHKIPLMAGAQPVNVKPYRYNPQQKDEIERQIKDMIKQASVAQAYMDNVYRLHSMPKVLISDRDKSIPSSSSDSSDSEPPSVTLRNLYRELDDRGSRVIEYLTLADAPARSRLTLGGKGISYMLILAIDYKLILLGTCLPVGNSECSSRPPGGSDDRSYALVNIAETTINYGRNHSSVAKHDVLYIWRSWMSSRRWDPITTRFPPEFKEDNVAHSYMSVMTFSCGGNAFWVNLLRGVMYCSLDTLLSASSDIGHELEFGFIRQPAELPREISVDHMFPMEISWTSSTARCTLNVCILSLEDSITIWNESSLCLGSLVEQDEFRKAGFPTDMVPMYPGLNPNEADVVYLMLGTYDPCCNRHSRSKSKGRCSVFATTAGKPLYQLRVDMRRGVLLGAARLPDNASPSVIFFDTSLLPSSVVQRESTVGRKGKRHRDDLTL</sequence>
<evidence type="ECO:0000313" key="3">
    <source>
        <dbReference type="Proteomes" id="UP001231189"/>
    </source>
</evidence>
<name>A0AAD8WJI4_LOLMU</name>
<proteinExistence type="predicted"/>
<dbReference type="Proteomes" id="UP001231189">
    <property type="component" value="Unassembled WGS sequence"/>
</dbReference>
<evidence type="ECO:0000256" key="1">
    <source>
        <dbReference type="SAM" id="MobiDB-lite"/>
    </source>
</evidence>
<protein>
    <submittedName>
        <fullName evidence="2">Uncharacterized protein</fullName>
    </submittedName>
</protein>
<dbReference type="PANTHER" id="PTHR33086:SF94">
    <property type="entry name" value="EXPRESSED PROTEIN"/>
    <property type="match status" value="1"/>
</dbReference>
<keyword evidence="3" id="KW-1185">Reference proteome</keyword>
<dbReference type="Gene3D" id="3.10.10.10">
    <property type="entry name" value="HIV Type 1 Reverse Transcriptase, subunit A, domain 1"/>
    <property type="match status" value="1"/>
</dbReference>
<feature type="compositionally biased region" description="Basic and acidic residues" evidence="1">
    <location>
        <begin position="81"/>
        <end position="93"/>
    </location>
</feature>
<dbReference type="InterPro" id="IPR043502">
    <property type="entry name" value="DNA/RNA_pol_sf"/>
</dbReference>
<dbReference type="AlphaFoldDB" id="A0AAD8WJI4"/>
<dbReference type="SUPFAM" id="SSF56672">
    <property type="entry name" value="DNA/RNA polymerases"/>
    <property type="match status" value="1"/>
</dbReference>
<dbReference type="EMBL" id="JAUUTY010000003">
    <property type="protein sequence ID" value="KAK1662215.1"/>
    <property type="molecule type" value="Genomic_DNA"/>
</dbReference>
<comment type="caution">
    <text evidence="2">The sequence shown here is derived from an EMBL/GenBank/DDBJ whole genome shotgun (WGS) entry which is preliminary data.</text>
</comment>
<evidence type="ECO:0000313" key="2">
    <source>
        <dbReference type="EMBL" id="KAK1662215.1"/>
    </source>
</evidence>
<accession>A0AAD8WJI4</accession>
<organism evidence="2 3">
    <name type="scientific">Lolium multiflorum</name>
    <name type="common">Italian ryegrass</name>
    <name type="synonym">Lolium perenne subsp. multiflorum</name>
    <dbReference type="NCBI Taxonomy" id="4521"/>
    <lineage>
        <taxon>Eukaryota</taxon>
        <taxon>Viridiplantae</taxon>
        <taxon>Streptophyta</taxon>
        <taxon>Embryophyta</taxon>
        <taxon>Tracheophyta</taxon>
        <taxon>Spermatophyta</taxon>
        <taxon>Magnoliopsida</taxon>
        <taxon>Liliopsida</taxon>
        <taxon>Poales</taxon>
        <taxon>Poaceae</taxon>
        <taxon>BOP clade</taxon>
        <taxon>Pooideae</taxon>
        <taxon>Poodae</taxon>
        <taxon>Poeae</taxon>
        <taxon>Poeae Chloroplast Group 2 (Poeae type)</taxon>
        <taxon>Loliodinae</taxon>
        <taxon>Loliinae</taxon>
        <taxon>Lolium</taxon>
    </lineage>
</organism>
<feature type="region of interest" description="Disordered" evidence="1">
    <location>
        <begin position="448"/>
        <end position="467"/>
    </location>
</feature>
<feature type="compositionally biased region" description="Basic and acidic residues" evidence="1">
    <location>
        <begin position="315"/>
        <end position="324"/>
    </location>
</feature>
<reference evidence="2" key="1">
    <citation type="submission" date="2023-07" db="EMBL/GenBank/DDBJ databases">
        <title>A chromosome-level genome assembly of Lolium multiflorum.</title>
        <authorList>
            <person name="Chen Y."/>
            <person name="Copetti D."/>
            <person name="Kolliker R."/>
            <person name="Studer B."/>
        </authorList>
    </citation>
    <scope>NUCLEOTIDE SEQUENCE</scope>
    <source>
        <strain evidence="2">02402/16</strain>
        <tissue evidence="2">Leaf</tissue>
    </source>
</reference>